<comment type="caution">
    <text evidence="5">The sequence shown here is derived from an EMBL/GenBank/DDBJ whole genome shotgun (WGS) entry which is preliminary data.</text>
</comment>
<dbReference type="InterPro" id="IPR036265">
    <property type="entry name" value="HIT-like_sf"/>
</dbReference>
<feature type="short sequence motif" description="Histidine triad motif" evidence="2 3">
    <location>
        <begin position="97"/>
        <end position="101"/>
    </location>
</feature>
<evidence type="ECO:0000259" key="4">
    <source>
        <dbReference type="PROSITE" id="PS51084"/>
    </source>
</evidence>
<dbReference type="InterPro" id="IPR011146">
    <property type="entry name" value="HIT-like"/>
</dbReference>
<dbReference type="InterPro" id="IPR001310">
    <property type="entry name" value="Histidine_triad_HIT"/>
</dbReference>
<reference evidence="5" key="1">
    <citation type="submission" date="2021-01" db="EMBL/GenBank/DDBJ databases">
        <title>Whole genome shotgun sequence of Cellulomonas chitinilytica NBRC 110799.</title>
        <authorList>
            <person name="Komaki H."/>
            <person name="Tamura T."/>
        </authorList>
    </citation>
    <scope>NUCLEOTIDE SEQUENCE</scope>
    <source>
        <strain evidence="5">NBRC 110799</strain>
    </source>
</reference>
<dbReference type="SUPFAM" id="SSF54197">
    <property type="entry name" value="HIT-like"/>
    <property type="match status" value="1"/>
</dbReference>
<feature type="active site" description="Tele-AMP-histidine intermediate" evidence="1">
    <location>
        <position position="99"/>
    </location>
</feature>
<dbReference type="RefSeq" id="WP_203752563.1">
    <property type="nucleotide sequence ID" value="NZ_BONK01000006.1"/>
</dbReference>
<dbReference type="PROSITE" id="PS51084">
    <property type="entry name" value="HIT_2"/>
    <property type="match status" value="1"/>
</dbReference>
<accession>A0A919U2N2</accession>
<dbReference type="Pfam" id="PF01230">
    <property type="entry name" value="HIT"/>
    <property type="match status" value="1"/>
</dbReference>
<keyword evidence="6" id="KW-1185">Reference proteome</keyword>
<dbReference type="AlphaFoldDB" id="A0A919U2N2"/>
<dbReference type="GO" id="GO:0003824">
    <property type="term" value="F:catalytic activity"/>
    <property type="evidence" value="ECO:0007669"/>
    <property type="project" value="InterPro"/>
</dbReference>
<protein>
    <submittedName>
        <fullName evidence="5">HIT family protein</fullName>
    </submittedName>
</protein>
<gene>
    <name evidence="5" type="ORF">Cch01nite_20030</name>
</gene>
<dbReference type="Gene3D" id="3.30.428.10">
    <property type="entry name" value="HIT-like"/>
    <property type="match status" value="1"/>
</dbReference>
<dbReference type="PANTHER" id="PTHR46648:SF1">
    <property type="entry name" value="ADENOSINE 5'-MONOPHOSPHORAMIDASE HNT1"/>
    <property type="match status" value="1"/>
</dbReference>
<evidence type="ECO:0000256" key="2">
    <source>
        <dbReference type="PIRSR" id="PIRSR601310-3"/>
    </source>
</evidence>
<evidence type="ECO:0000256" key="3">
    <source>
        <dbReference type="PROSITE-ProRule" id="PRU00464"/>
    </source>
</evidence>
<feature type="domain" description="HIT" evidence="4">
    <location>
        <begin position="4"/>
        <end position="112"/>
    </location>
</feature>
<evidence type="ECO:0000313" key="5">
    <source>
        <dbReference type="EMBL" id="GIG21279.1"/>
    </source>
</evidence>
<organism evidence="5 6">
    <name type="scientific">Cellulomonas chitinilytica</name>
    <dbReference type="NCBI Taxonomy" id="398759"/>
    <lineage>
        <taxon>Bacteria</taxon>
        <taxon>Bacillati</taxon>
        <taxon>Actinomycetota</taxon>
        <taxon>Actinomycetes</taxon>
        <taxon>Micrococcales</taxon>
        <taxon>Cellulomonadaceae</taxon>
        <taxon>Cellulomonas</taxon>
    </lineage>
</organism>
<dbReference type="Proteomes" id="UP000632740">
    <property type="component" value="Unassembled WGS sequence"/>
</dbReference>
<dbReference type="EMBL" id="BONK01000006">
    <property type="protein sequence ID" value="GIG21279.1"/>
    <property type="molecule type" value="Genomic_DNA"/>
</dbReference>
<dbReference type="PANTHER" id="PTHR46648">
    <property type="entry name" value="HIT FAMILY PROTEIN 1"/>
    <property type="match status" value="1"/>
</dbReference>
<dbReference type="GO" id="GO:0009117">
    <property type="term" value="P:nucleotide metabolic process"/>
    <property type="evidence" value="ECO:0007669"/>
    <property type="project" value="TreeGrafter"/>
</dbReference>
<dbReference type="PRINTS" id="PR00332">
    <property type="entry name" value="HISTRIAD"/>
</dbReference>
<name>A0A919U2N2_9CELL</name>
<sequence>MACLFCEIVAGRIEASVVHSDDLVIAIMDLHPVSPGHVLVIPRKHSEAITDLPRAEMARVAEVAGTLARAVRGAFPETEGINLLMSEGAAAAQSVFHSHMHVIPRVTGDGMQLSSPARAVSRAELDAASDAVRRGLPGE</sequence>
<evidence type="ECO:0000256" key="1">
    <source>
        <dbReference type="PIRSR" id="PIRSR601310-1"/>
    </source>
</evidence>
<proteinExistence type="predicted"/>
<evidence type="ECO:0000313" key="6">
    <source>
        <dbReference type="Proteomes" id="UP000632740"/>
    </source>
</evidence>